<comment type="caution">
    <text evidence="10">The sequence shown here is derived from an EMBL/GenBank/DDBJ whole genome shotgun (WGS) entry which is preliminary data.</text>
</comment>
<evidence type="ECO:0000256" key="5">
    <source>
        <dbReference type="ARBA" id="ARBA00022989"/>
    </source>
</evidence>
<keyword evidence="11" id="KW-1185">Reference proteome</keyword>
<feature type="transmembrane region" description="Helical" evidence="8">
    <location>
        <begin position="67"/>
        <end position="88"/>
    </location>
</feature>
<evidence type="ECO:0000256" key="3">
    <source>
        <dbReference type="ARBA" id="ARBA00022692"/>
    </source>
</evidence>
<sequence length="545" mass="58150">MASQHEKGAASPPADLPYSPTASSFSHEKGPEPVTQSVTASSAAGSDSGHTVQTHTSLKKVITTRQFVPMALGGSIGAGLLIASSVGLERGGPASLVLAFAIAGFAVWLTMCALGELSASFPVSGSFYDYSIRFISPSWGFSMGWNYVINFLLIVPFEITVMILITKYWYSPNTGWFVPVVIGALFGIAAAGAKWYAEAEHAFGLAKVGVIVLFIITAIVICAGGVASDPRQGTGFRYWREGAFQNGIQGFLWVFVNAGLAYGGTEMLGLTVAECKNPVRVMPLASKIVGGRILTLYVLSLFMAGLVIGPDTFKEFSHLGKTSPFVLAIHQARIPGLASFVNAVILISVFSMANASIFASSRALRAICAQGMGPRFLSRTTKKKGIPLYSLMVVFAVSLLAFINAAPSGGEIFEWLLALASASNYFTWLSICLAHLRMRGAMKKQGKELSELTWRSPVGTWGSVVAIVIFVFALVSQIVTAVIPPVPNEDESHAESIFRGILGFLVVIGAWIGHLVITRSKLLIPLEEADLTMNSDVPDTRPVEP</sequence>
<reference evidence="10 11" key="1">
    <citation type="submission" date="2023-01" db="EMBL/GenBank/DDBJ databases">
        <title>Analysis of 21 Apiospora genomes using comparative genomics revels a genus with tremendous synthesis potential of carbohydrate active enzymes and secondary metabolites.</title>
        <authorList>
            <person name="Sorensen T."/>
        </authorList>
    </citation>
    <scope>NUCLEOTIDE SEQUENCE [LARGE SCALE GENOMIC DNA]</scope>
    <source>
        <strain evidence="10 11">CBS 83171</strain>
    </source>
</reference>
<keyword evidence="5 8" id="KW-1133">Transmembrane helix</keyword>
<accession>A0ABR1V002</accession>
<evidence type="ECO:0000256" key="6">
    <source>
        <dbReference type="ARBA" id="ARBA00023136"/>
    </source>
</evidence>
<keyword evidence="4" id="KW-0029">Amino-acid transport</keyword>
<evidence type="ECO:0000256" key="2">
    <source>
        <dbReference type="ARBA" id="ARBA00022448"/>
    </source>
</evidence>
<proteinExistence type="predicted"/>
<evidence type="ECO:0000313" key="11">
    <source>
        <dbReference type="Proteomes" id="UP001446871"/>
    </source>
</evidence>
<dbReference type="EMBL" id="JAQQWM010000005">
    <property type="protein sequence ID" value="KAK8063378.1"/>
    <property type="molecule type" value="Genomic_DNA"/>
</dbReference>
<feature type="transmembrane region" description="Helical" evidence="8">
    <location>
        <begin position="385"/>
        <end position="403"/>
    </location>
</feature>
<feature type="transmembrane region" description="Helical" evidence="8">
    <location>
        <begin position="289"/>
        <end position="309"/>
    </location>
</feature>
<evidence type="ECO:0000259" key="9">
    <source>
        <dbReference type="Pfam" id="PF00324"/>
    </source>
</evidence>
<keyword evidence="3 8" id="KW-0812">Transmembrane</keyword>
<dbReference type="PIRSF" id="PIRSF006060">
    <property type="entry name" value="AA_transporter"/>
    <property type="match status" value="1"/>
</dbReference>
<dbReference type="Gene3D" id="1.20.1740.10">
    <property type="entry name" value="Amino acid/polyamine transporter I"/>
    <property type="match status" value="1"/>
</dbReference>
<dbReference type="InterPro" id="IPR004840">
    <property type="entry name" value="Amino_acid_permease_CS"/>
</dbReference>
<dbReference type="PANTHER" id="PTHR43341">
    <property type="entry name" value="AMINO ACID PERMEASE"/>
    <property type="match status" value="1"/>
</dbReference>
<feature type="domain" description="Amino acid permease/ SLC12A" evidence="9">
    <location>
        <begin position="70"/>
        <end position="521"/>
    </location>
</feature>
<evidence type="ECO:0000256" key="7">
    <source>
        <dbReference type="SAM" id="MobiDB-lite"/>
    </source>
</evidence>
<feature type="compositionally biased region" description="Polar residues" evidence="7">
    <location>
        <begin position="34"/>
        <end position="52"/>
    </location>
</feature>
<keyword evidence="2" id="KW-0813">Transport</keyword>
<feature type="transmembrane region" description="Helical" evidence="8">
    <location>
        <begin position="340"/>
        <end position="364"/>
    </location>
</feature>
<feature type="transmembrane region" description="Helical" evidence="8">
    <location>
        <begin position="458"/>
        <end position="484"/>
    </location>
</feature>
<dbReference type="Pfam" id="PF00324">
    <property type="entry name" value="AA_permease"/>
    <property type="match status" value="1"/>
</dbReference>
<protein>
    <submittedName>
        <fullName evidence="10">General amino-acid permease GAP2</fullName>
    </submittedName>
</protein>
<gene>
    <name evidence="10" type="ORF">PG996_008030</name>
</gene>
<feature type="transmembrane region" description="Helical" evidence="8">
    <location>
        <begin position="176"/>
        <end position="196"/>
    </location>
</feature>
<evidence type="ECO:0000256" key="4">
    <source>
        <dbReference type="ARBA" id="ARBA00022970"/>
    </source>
</evidence>
<name>A0ABR1V002_9PEZI</name>
<evidence type="ECO:0000256" key="1">
    <source>
        <dbReference type="ARBA" id="ARBA00004141"/>
    </source>
</evidence>
<feature type="transmembrane region" description="Helical" evidence="8">
    <location>
        <begin position="248"/>
        <end position="268"/>
    </location>
</feature>
<organism evidence="10 11">
    <name type="scientific">Apiospora saccharicola</name>
    <dbReference type="NCBI Taxonomy" id="335842"/>
    <lineage>
        <taxon>Eukaryota</taxon>
        <taxon>Fungi</taxon>
        <taxon>Dikarya</taxon>
        <taxon>Ascomycota</taxon>
        <taxon>Pezizomycotina</taxon>
        <taxon>Sordariomycetes</taxon>
        <taxon>Xylariomycetidae</taxon>
        <taxon>Amphisphaeriales</taxon>
        <taxon>Apiosporaceae</taxon>
        <taxon>Apiospora</taxon>
    </lineage>
</organism>
<feature type="transmembrane region" description="Helical" evidence="8">
    <location>
        <begin position="415"/>
        <end position="437"/>
    </location>
</feature>
<feature type="transmembrane region" description="Helical" evidence="8">
    <location>
        <begin position="208"/>
        <end position="228"/>
    </location>
</feature>
<feature type="region of interest" description="Disordered" evidence="7">
    <location>
        <begin position="1"/>
        <end position="52"/>
    </location>
</feature>
<feature type="transmembrane region" description="Helical" evidence="8">
    <location>
        <begin position="94"/>
        <end position="114"/>
    </location>
</feature>
<dbReference type="PROSITE" id="PS00218">
    <property type="entry name" value="AMINO_ACID_PERMEASE_1"/>
    <property type="match status" value="1"/>
</dbReference>
<comment type="subcellular location">
    <subcellularLocation>
        <location evidence="1">Membrane</location>
        <topology evidence="1">Multi-pass membrane protein</topology>
    </subcellularLocation>
</comment>
<dbReference type="InterPro" id="IPR004841">
    <property type="entry name" value="AA-permease/SLC12A_dom"/>
</dbReference>
<dbReference type="InterPro" id="IPR050524">
    <property type="entry name" value="APC_YAT"/>
</dbReference>
<feature type="transmembrane region" description="Helical" evidence="8">
    <location>
        <begin position="147"/>
        <end position="170"/>
    </location>
</feature>
<keyword evidence="6 8" id="KW-0472">Membrane</keyword>
<evidence type="ECO:0000256" key="8">
    <source>
        <dbReference type="SAM" id="Phobius"/>
    </source>
</evidence>
<evidence type="ECO:0000313" key="10">
    <source>
        <dbReference type="EMBL" id="KAK8063378.1"/>
    </source>
</evidence>
<dbReference type="Proteomes" id="UP001446871">
    <property type="component" value="Unassembled WGS sequence"/>
</dbReference>
<dbReference type="PANTHER" id="PTHR43341:SF1">
    <property type="entry name" value="GENERAL AMINO-ACID PERMEASE GAP1"/>
    <property type="match status" value="1"/>
</dbReference>
<feature type="transmembrane region" description="Helical" evidence="8">
    <location>
        <begin position="496"/>
        <end position="517"/>
    </location>
</feature>